<dbReference type="GO" id="GO:0016491">
    <property type="term" value="F:oxidoreductase activity"/>
    <property type="evidence" value="ECO:0007669"/>
    <property type="project" value="UniProtKB-KW"/>
</dbReference>
<dbReference type="InterPro" id="IPR018170">
    <property type="entry name" value="Aldo/ket_reductase_CS"/>
</dbReference>
<dbReference type="Gene3D" id="3.20.20.100">
    <property type="entry name" value="NADP-dependent oxidoreductase domain"/>
    <property type="match status" value="1"/>
</dbReference>
<dbReference type="OrthoDB" id="416253at2759"/>
<keyword evidence="3" id="KW-0560">Oxidoreductase</keyword>
<proteinExistence type="inferred from homology"/>
<evidence type="ECO:0000259" key="7">
    <source>
        <dbReference type="Pfam" id="PF00248"/>
    </source>
</evidence>
<dbReference type="InterPro" id="IPR020471">
    <property type="entry name" value="AKR"/>
</dbReference>
<dbReference type="PROSITE" id="PS00798">
    <property type="entry name" value="ALDOKETO_REDUCTASE_1"/>
    <property type="match status" value="1"/>
</dbReference>
<feature type="site" description="Lowers pKa of active site Tyr" evidence="6">
    <location>
        <position position="77"/>
    </location>
</feature>
<comment type="similarity">
    <text evidence="1">Belongs to the aldo/keto reductase family.</text>
</comment>
<evidence type="ECO:0000256" key="3">
    <source>
        <dbReference type="ARBA" id="ARBA00023002"/>
    </source>
</evidence>
<protein>
    <submittedName>
        <fullName evidence="8">Aldehyde reductase</fullName>
    </submittedName>
</protein>
<accession>A0A5J4WPL3</accession>
<gene>
    <name evidence="8" type="ORF">EZS28_007575</name>
</gene>
<dbReference type="EMBL" id="SNRW01001315">
    <property type="protein sequence ID" value="KAA6396901.1"/>
    <property type="molecule type" value="Genomic_DNA"/>
</dbReference>
<keyword evidence="2" id="KW-0521">NADP</keyword>
<sequence>MTFSVFADGSHIPVMGFGTWQSKPGEVGNAIKVALEVGYRHFDLAYAYQNQKEIGIAFAEAFASGKYKREDLFITSKLFNCHHHAKDVFPEFKQTITDLKLDYLDLYLMHSPICYANTGEVYPKNEDGTTKLDPDPVPVIETWTEMEKIKEDGLAKHIGVSKFNVQLLNDLYAAAKIKPEDHQIEIHPYHQQKGMIDFCTKKKIHVTAFTPIAQMRSDGSVNPTQEPILQKIAAKHKKTVAQIMLRWGFQRSPIISVIPKSVTPARIKENFEVFDFELDAADMAEISTLDRKQSIFDFPKMYGIPLFD</sequence>
<evidence type="ECO:0000256" key="1">
    <source>
        <dbReference type="ARBA" id="ARBA00007905"/>
    </source>
</evidence>
<feature type="binding site" evidence="5">
    <location>
        <position position="110"/>
    </location>
    <ligand>
        <name>substrate</name>
    </ligand>
</feature>
<dbReference type="SUPFAM" id="SSF51430">
    <property type="entry name" value="NAD(P)-linked oxidoreductase"/>
    <property type="match status" value="1"/>
</dbReference>
<dbReference type="Pfam" id="PF00248">
    <property type="entry name" value="Aldo_ket_red"/>
    <property type="match status" value="1"/>
</dbReference>
<dbReference type="InterPro" id="IPR023210">
    <property type="entry name" value="NADP_OxRdtase_dom"/>
</dbReference>
<dbReference type="AlphaFoldDB" id="A0A5J4WPL3"/>
<dbReference type="PIRSF" id="PIRSF000097">
    <property type="entry name" value="AKR"/>
    <property type="match status" value="1"/>
</dbReference>
<evidence type="ECO:0000256" key="2">
    <source>
        <dbReference type="ARBA" id="ARBA00022857"/>
    </source>
</evidence>
<feature type="active site" description="Proton donor" evidence="4">
    <location>
        <position position="48"/>
    </location>
</feature>
<feature type="domain" description="NADP-dependent oxidoreductase" evidence="7">
    <location>
        <begin position="15"/>
        <end position="289"/>
    </location>
</feature>
<evidence type="ECO:0000256" key="5">
    <source>
        <dbReference type="PIRSR" id="PIRSR000097-2"/>
    </source>
</evidence>
<name>A0A5J4WPL3_9EUKA</name>
<dbReference type="InterPro" id="IPR036812">
    <property type="entry name" value="NAD(P)_OxRdtase_dom_sf"/>
</dbReference>
<evidence type="ECO:0000313" key="9">
    <source>
        <dbReference type="Proteomes" id="UP000324800"/>
    </source>
</evidence>
<comment type="caution">
    <text evidence="8">The sequence shown here is derived from an EMBL/GenBank/DDBJ whole genome shotgun (WGS) entry which is preliminary data.</text>
</comment>
<dbReference type="Proteomes" id="UP000324800">
    <property type="component" value="Unassembled WGS sequence"/>
</dbReference>
<dbReference type="PANTHER" id="PTHR11732">
    <property type="entry name" value="ALDO/KETO REDUCTASE"/>
    <property type="match status" value="1"/>
</dbReference>
<evidence type="ECO:0000256" key="6">
    <source>
        <dbReference type="PIRSR" id="PIRSR000097-3"/>
    </source>
</evidence>
<dbReference type="PRINTS" id="PR00069">
    <property type="entry name" value="ALDKETRDTASE"/>
</dbReference>
<organism evidence="8 9">
    <name type="scientific">Streblomastix strix</name>
    <dbReference type="NCBI Taxonomy" id="222440"/>
    <lineage>
        <taxon>Eukaryota</taxon>
        <taxon>Metamonada</taxon>
        <taxon>Preaxostyla</taxon>
        <taxon>Oxymonadida</taxon>
        <taxon>Streblomastigidae</taxon>
        <taxon>Streblomastix</taxon>
    </lineage>
</organism>
<evidence type="ECO:0000256" key="4">
    <source>
        <dbReference type="PIRSR" id="PIRSR000097-1"/>
    </source>
</evidence>
<reference evidence="8 9" key="1">
    <citation type="submission" date="2019-03" db="EMBL/GenBank/DDBJ databases">
        <title>Single cell metagenomics reveals metabolic interactions within the superorganism composed of flagellate Streblomastix strix and complex community of Bacteroidetes bacteria on its surface.</title>
        <authorList>
            <person name="Treitli S.C."/>
            <person name="Kolisko M."/>
            <person name="Husnik F."/>
            <person name="Keeling P."/>
            <person name="Hampl V."/>
        </authorList>
    </citation>
    <scope>NUCLEOTIDE SEQUENCE [LARGE SCALE GENOMIC DNA]</scope>
    <source>
        <strain evidence="8">ST1C</strain>
    </source>
</reference>
<dbReference type="PROSITE" id="PS00063">
    <property type="entry name" value="ALDOKETO_REDUCTASE_3"/>
    <property type="match status" value="1"/>
</dbReference>
<dbReference type="FunFam" id="3.20.20.100:FF:000006">
    <property type="entry name" value="Aldo-keto reductase family 1 member A1"/>
    <property type="match status" value="1"/>
</dbReference>
<evidence type="ECO:0000313" key="8">
    <source>
        <dbReference type="EMBL" id="KAA6396901.1"/>
    </source>
</evidence>